<evidence type="ECO:0000256" key="1">
    <source>
        <dbReference type="ARBA" id="ARBA00011051"/>
    </source>
</evidence>
<dbReference type="AlphaFoldDB" id="A0A0N7LP18"/>
<keyword evidence="6" id="KW-1185">Reference proteome</keyword>
<evidence type="ECO:0000256" key="2">
    <source>
        <dbReference type="ARBA" id="ARBA00021572"/>
    </source>
</evidence>
<evidence type="ECO:0000313" key="6">
    <source>
        <dbReference type="Proteomes" id="UP000050786"/>
    </source>
</evidence>
<dbReference type="PROSITE" id="PS51819">
    <property type="entry name" value="VOC"/>
    <property type="match status" value="1"/>
</dbReference>
<dbReference type="InterPro" id="IPR004360">
    <property type="entry name" value="Glyas_Fos-R_dOase_dom"/>
</dbReference>
<evidence type="ECO:0000313" key="5">
    <source>
        <dbReference type="EMBL" id="CUH43980.1"/>
    </source>
</evidence>
<keyword evidence="3" id="KW-0046">Antibiotic resistance</keyword>
<dbReference type="CDD" id="cd08349">
    <property type="entry name" value="BLMA_like"/>
    <property type="match status" value="1"/>
</dbReference>
<organism evidence="5 6">
    <name type="scientific">Ruegeria atlantica</name>
    <dbReference type="NCBI Taxonomy" id="81569"/>
    <lineage>
        <taxon>Bacteria</taxon>
        <taxon>Pseudomonadati</taxon>
        <taxon>Pseudomonadota</taxon>
        <taxon>Alphaproteobacteria</taxon>
        <taxon>Rhodobacterales</taxon>
        <taxon>Roseobacteraceae</taxon>
        <taxon>Ruegeria</taxon>
    </lineage>
</organism>
<dbReference type="SUPFAM" id="SSF54593">
    <property type="entry name" value="Glyoxalase/Bleomycin resistance protein/Dihydroxybiphenyl dioxygenase"/>
    <property type="match status" value="1"/>
</dbReference>
<protein>
    <recommendedName>
        <fullName evidence="2">Bleomycin resistance protein</fullName>
    </recommendedName>
</protein>
<proteinExistence type="inferred from homology"/>
<dbReference type="InterPro" id="IPR037523">
    <property type="entry name" value="VOC_core"/>
</dbReference>
<name>A0A0N7LP18_9RHOB</name>
<dbReference type="InterPro" id="IPR029068">
    <property type="entry name" value="Glyas_Bleomycin-R_OHBP_Dase"/>
</dbReference>
<dbReference type="Gene3D" id="3.10.180.10">
    <property type="entry name" value="2,3-Dihydroxybiphenyl 1,2-Dioxygenase, domain 1"/>
    <property type="match status" value="1"/>
</dbReference>
<evidence type="ECO:0000256" key="3">
    <source>
        <dbReference type="ARBA" id="ARBA00023251"/>
    </source>
</evidence>
<gene>
    <name evidence="5" type="primary">ble</name>
    <name evidence="5" type="ORF">RUM4293_02877</name>
</gene>
<feature type="domain" description="VOC" evidence="4">
    <location>
        <begin position="3"/>
        <end position="122"/>
    </location>
</feature>
<comment type="similarity">
    <text evidence="1">Belongs to the bleomycin resistance protein family.</text>
</comment>
<dbReference type="InterPro" id="IPR000335">
    <property type="entry name" value="Bleomycin-R"/>
</dbReference>
<dbReference type="Proteomes" id="UP000050786">
    <property type="component" value="Unassembled WGS sequence"/>
</dbReference>
<evidence type="ECO:0000259" key="4">
    <source>
        <dbReference type="PROSITE" id="PS51819"/>
    </source>
</evidence>
<accession>A0A0N7LP18</accession>
<reference evidence="6" key="1">
    <citation type="submission" date="2015-09" db="EMBL/GenBank/DDBJ databases">
        <authorList>
            <person name="Rodrigo-Torres L."/>
            <person name="Arahal D.R."/>
        </authorList>
    </citation>
    <scope>NUCLEOTIDE SEQUENCE [LARGE SCALE GENOMIC DNA]</scope>
    <source>
        <strain evidence="6">CECT 4293</strain>
    </source>
</reference>
<sequence>MPELLQLTPFVLCSSLQKQIDFYCDRLGFTCGFRQDNYAFLSRGKVAIRLLECPPRDDGRALGDDQSFYIDVAGIDDLYETLKAGLADLPEGRVRPPFDQPYQQREFHVLDEDGTLVFFGEDIRPRP</sequence>
<dbReference type="Pfam" id="PF00903">
    <property type="entry name" value="Glyoxalase"/>
    <property type="match status" value="1"/>
</dbReference>
<dbReference type="GO" id="GO:0046677">
    <property type="term" value="P:response to antibiotic"/>
    <property type="evidence" value="ECO:0007669"/>
    <property type="project" value="UniProtKB-KW"/>
</dbReference>
<dbReference type="EMBL" id="CYPS01000043">
    <property type="protein sequence ID" value="CUH43980.1"/>
    <property type="molecule type" value="Genomic_DNA"/>
</dbReference>
<dbReference type="RefSeq" id="WP_058273963.1">
    <property type="nucleotide sequence ID" value="NZ_CYPS01000043.1"/>
</dbReference>